<dbReference type="Proteomes" id="UP000631114">
    <property type="component" value="Unassembled WGS sequence"/>
</dbReference>
<evidence type="ECO:0000313" key="2">
    <source>
        <dbReference type="Proteomes" id="UP000631114"/>
    </source>
</evidence>
<comment type="caution">
    <text evidence="1">The sequence shown here is derived from an EMBL/GenBank/DDBJ whole genome shotgun (WGS) entry which is preliminary data.</text>
</comment>
<organism evidence="1 2">
    <name type="scientific">Coptis chinensis</name>
    <dbReference type="NCBI Taxonomy" id="261450"/>
    <lineage>
        <taxon>Eukaryota</taxon>
        <taxon>Viridiplantae</taxon>
        <taxon>Streptophyta</taxon>
        <taxon>Embryophyta</taxon>
        <taxon>Tracheophyta</taxon>
        <taxon>Spermatophyta</taxon>
        <taxon>Magnoliopsida</taxon>
        <taxon>Ranunculales</taxon>
        <taxon>Ranunculaceae</taxon>
        <taxon>Coptidoideae</taxon>
        <taxon>Coptis</taxon>
    </lineage>
</organism>
<dbReference type="PANTHER" id="PTHR38355">
    <property type="entry name" value="OS06G0149500 PROTEIN"/>
    <property type="match status" value="1"/>
</dbReference>
<reference evidence="1 2" key="1">
    <citation type="submission" date="2020-10" db="EMBL/GenBank/DDBJ databases">
        <title>The Coptis chinensis genome and diversification of protoberbering-type alkaloids.</title>
        <authorList>
            <person name="Wang B."/>
            <person name="Shu S."/>
            <person name="Song C."/>
            <person name="Liu Y."/>
        </authorList>
    </citation>
    <scope>NUCLEOTIDE SEQUENCE [LARGE SCALE GENOMIC DNA]</scope>
    <source>
        <strain evidence="1">HL-2020</strain>
        <tissue evidence="1">Leaf</tissue>
    </source>
</reference>
<accession>A0A835M2K7</accession>
<proteinExistence type="predicted"/>
<dbReference type="PANTHER" id="PTHR38355:SF1">
    <property type="entry name" value="OS06G0149500 PROTEIN"/>
    <property type="match status" value="1"/>
</dbReference>
<protein>
    <submittedName>
        <fullName evidence="1">Uncharacterized protein</fullName>
    </submittedName>
</protein>
<gene>
    <name evidence="1" type="ORF">IFM89_009777</name>
</gene>
<dbReference type="GO" id="GO:0005739">
    <property type="term" value="C:mitochondrion"/>
    <property type="evidence" value="ECO:0007669"/>
    <property type="project" value="TreeGrafter"/>
</dbReference>
<sequence length="72" mass="7896">MQWAGKAMDVLTRSSNNNIVINTFLVGVFAALCFRSANQQNEIQALEAEKTLLLKPTKPPRNPCGIGNNSFC</sequence>
<dbReference type="EMBL" id="JADFTS010000004">
    <property type="protein sequence ID" value="KAF9608411.1"/>
    <property type="molecule type" value="Genomic_DNA"/>
</dbReference>
<dbReference type="AlphaFoldDB" id="A0A835M2K7"/>
<name>A0A835M2K7_9MAGN</name>
<evidence type="ECO:0000313" key="1">
    <source>
        <dbReference type="EMBL" id="KAF9608411.1"/>
    </source>
</evidence>
<keyword evidence="2" id="KW-1185">Reference proteome</keyword>
<dbReference type="OrthoDB" id="1857819at2759"/>